<keyword evidence="12" id="KW-1185">Reference proteome</keyword>
<dbReference type="SUPFAM" id="SSF81343">
    <property type="entry name" value="Fumarate reductase respiratory complex transmembrane subunits"/>
    <property type="match status" value="1"/>
</dbReference>
<comment type="caution">
    <text evidence="11">The sequence shown here is derived from an EMBL/GenBank/DDBJ whole genome shotgun (WGS) entry which is preliminary data.</text>
</comment>
<dbReference type="EMBL" id="LGVV01000025">
    <property type="protein sequence ID" value="KNX41373.1"/>
    <property type="molecule type" value="Genomic_DNA"/>
</dbReference>
<reference evidence="12" key="1">
    <citation type="submission" date="2015-07" db="EMBL/GenBank/DDBJ databases">
        <title>Draft Genome Sequence of Roseovarius tolerans EL-164, a producer of N-Acylated Alanine Methyl Esters (NAMEs).</title>
        <authorList>
            <person name="Voget S."/>
            <person name="Bruns H."/>
            <person name="Wagner-Doebler I."/>
            <person name="Schulz S."/>
            <person name="Daniel R."/>
        </authorList>
    </citation>
    <scope>NUCLEOTIDE SEQUENCE [LARGE SCALE GENOMIC DNA]</scope>
    <source>
        <strain evidence="12">EL-164</strain>
    </source>
</reference>
<keyword evidence="4" id="KW-0349">Heme</keyword>
<dbReference type="OrthoDB" id="5787321at2"/>
<gene>
    <name evidence="11" type="ORF">ROTO_20620</name>
</gene>
<evidence type="ECO:0000256" key="10">
    <source>
        <dbReference type="SAM" id="Phobius"/>
    </source>
</evidence>
<keyword evidence="9 10" id="KW-0472">Membrane</keyword>
<proteinExistence type="predicted"/>
<comment type="subcellular location">
    <subcellularLocation>
        <location evidence="3">Membrane</location>
    </subcellularLocation>
</comment>
<dbReference type="Gene3D" id="1.20.1300.10">
    <property type="entry name" value="Fumarate reductase/succinate dehydrogenase, transmembrane subunit"/>
    <property type="match status" value="1"/>
</dbReference>
<feature type="transmembrane region" description="Helical" evidence="10">
    <location>
        <begin position="85"/>
        <end position="109"/>
    </location>
</feature>
<keyword evidence="5 10" id="KW-0812">Transmembrane</keyword>
<evidence type="ECO:0000256" key="6">
    <source>
        <dbReference type="ARBA" id="ARBA00022723"/>
    </source>
</evidence>
<dbReference type="RefSeq" id="WP_050662949.1">
    <property type="nucleotide sequence ID" value="NZ_CP118494.1"/>
</dbReference>
<dbReference type="GO" id="GO:0046872">
    <property type="term" value="F:metal ion binding"/>
    <property type="evidence" value="ECO:0007669"/>
    <property type="project" value="UniProtKB-KW"/>
</dbReference>
<evidence type="ECO:0000313" key="12">
    <source>
        <dbReference type="Proteomes" id="UP000037046"/>
    </source>
</evidence>
<protein>
    <submittedName>
        <fullName evidence="11">Succinate dehydrogenase/Fumarate reductase transmembrane subunit</fullName>
    </submittedName>
</protein>
<keyword evidence="6" id="KW-0479">Metal-binding</keyword>
<dbReference type="AlphaFoldDB" id="A0A0L6CV54"/>
<dbReference type="GO" id="GO:0016020">
    <property type="term" value="C:membrane"/>
    <property type="evidence" value="ECO:0007669"/>
    <property type="project" value="UniProtKB-SubCell"/>
</dbReference>
<evidence type="ECO:0000256" key="1">
    <source>
        <dbReference type="ARBA" id="ARBA00001971"/>
    </source>
</evidence>
<evidence type="ECO:0000256" key="8">
    <source>
        <dbReference type="ARBA" id="ARBA00023004"/>
    </source>
</evidence>
<keyword evidence="7 10" id="KW-1133">Transmembrane helix</keyword>
<dbReference type="PATRIC" id="fig|74031.6.peg.2102"/>
<evidence type="ECO:0000313" key="11">
    <source>
        <dbReference type="EMBL" id="KNX41373.1"/>
    </source>
</evidence>
<evidence type="ECO:0000256" key="7">
    <source>
        <dbReference type="ARBA" id="ARBA00022989"/>
    </source>
</evidence>
<evidence type="ECO:0000256" key="5">
    <source>
        <dbReference type="ARBA" id="ARBA00022692"/>
    </source>
</evidence>
<organism evidence="11 12">
    <name type="scientific">Roseovarius tolerans</name>
    <dbReference type="NCBI Taxonomy" id="74031"/>
    <lineage>
        <taxon>Bacteria</taxon>
        <taxon>Pseudomonadati</taxon>
        <taxon>Pseudomonadota</taxon>
        <taxon>Alphaproteobacteria</taxon>
        <taxon>Rhodobacterales</taxon>
        <taxon>Roseobacteraceae</taxon>
        <taxon>Roseovarius</taxon>
    </lineage>
</organism>
<accession>A0A0L6CV54</accession>
<dbReference type="STRING" id="74031.SAMN04488077_112113"/>
<comment type="function">
    <text evidence="2">Membrane-anchoring subunit of succinate dehydrogenase (SDH).</text>
</comment>
<dbReference type="InterPro" id="IPR000701">
    <property type="entry name" value="SuccDH_FuR_B_TM-su"/>
</dbReference>
<name>A0A0L6CV54_9RHOB</name>
<dbReference type="InterPro" id="IPR034804">
    <property type="entry name" value="SQR/QFR_C/D"/>
</dbReference>
<dbReference type="Proteomes" id="UP000037046">
    <property type="component" value="Unassembled WGS sequence"/>
</dbReference>
<feature type="transmembrane region" description="Helical" evidence="10">
    <location>
        <begin position="12"/>
        <end position="32"/>
    </location>
</feature>
<evidence type="ECO:0000256" key="9">
    <source>
        <dbReference type="ARBA" id="ARBA00023136"/>
    </source>
</evidence>
<sequence length="110" mass="11686">MLDLRLYMAQRLSALVMVPLVLGHIAVMIYAIQGGLSTAEILGRTQGSLLWFLFYGSFVIAVSVHAAIGLRVIAHEWGGQKGRTLDGLMWAVGAGLLALGARAVLAVTLP</sequence>
<keyword evidence="8" id="KW-0408">Iron</keyword>
<evidence type="ECO:0000256" key="4">
    <source>
        <dbReference type="ARBA" id="ARBA00022617"/>
    </source>
</evidence>
<comment type="cofactor">
    <cofactor evidence="1">
        <name>heme</name>
        <dbReference type="ChEBI" id="CHEBI:30413"/>
    </cofactor>
</comment>
<feature type="transmembrane region" description="Helical" evidence="10">
    <location>
        <begin position="52"/>
        <end position="73"/>
    </location>
</feature>
<dbReference type="Pfam" id="PF01127">
    <property type="entry name" value="Sdh_cyt"/>
    <property type="match status" value="1"/>
</dbReference>
<evidence type="ECO:0000256" key="3">
    <source>
        <dbReference type="ARBA" id="ARBA00004370"/>
    </source>
</evidence>
<evidence type="ECO:0000256" key="2">
    <source>
        <dbReference type="ARBA" id="ARBA00004050"/>
    </source>
</evidence>